<proteinExistence type="predicted"/>
<name>A0ABX0LL72_9BURK</name>
<dbReference type="Pfam" id="PF14113">
    <property type="entry name" value="Tae4"/>
    <property type="match status" value="1"/>
</dbReference>
<protein>
    <recommendedName>
        <fullName evidence="3">Type VI secretion system amidase effector protein Tae4</fullName>
    </recommendedName>
</protein>
<gene>
    <name evidence="1" type="ORF">F0185_18840</name>
</gene>
<dbReference type="RefSeq" id="WP_167227000.1">
    <property type="nucleotide sequence ID" value="NZ_VUYU01000012.1"/>
</dbReference>
<comment type="caution">
    <text evidence="1">The sequence shown here is derived from an EMBL/GenBank/DDBJ whole genome shotgun (WGS) entry which is preliminary data.</text>
</comment>
<sequence length="157" mass="17171">MKPSFAAVQSGYPRQSEFVRDNLYEQLGWPDLKNNPAFMDTCAIRMSVGLAGANVVIPGRLTIKSGPLRGKSVEPGQAKLSHILKRLWGAPEVYKNRDAARHGIANRSGVVSFFRIHGAGGANGGHIDLIEPDGHGFHVCAMSCYLDAVEIWFWPLL</sequence>
<dbReference type="Gene3D" id="4.10.280.80">
    <property type="match status" value="1"/>
</dbReference>
<dbReference type="EMBL" id="VUYU01000012">
    <property type="protein sequence ID" value="NHZ35623.1"/>
    <property type="molecule type" value="Genomic_DNA"/>
</dbReference>
<evidence type="ECO:0008006" key="3">
    <source>
        <dbReference type="Google" id="ProtNLM"/>
    </source>
</evidence>
<dbReference type="Proteomes" id="UP000785613">
    <property type="component" value="Unassembled WGS sequence"/>
</dbReference>
<evidence type="ECO:0000313" key="1">
    <source>
        <dbReference type="EMBL" id="NHZ35623.1"/>
    </source>
</evidence>
<dbReference type="Gene3D" id="3.90.1720.80">
    <property type="match status" value="1"/>
</dbReference>
<reference evidence="1 2" key="1">
    <citation type="submission" date="2019-09" db="EMBL/GenBank/DDBJ databases">
        <title>Taxonomy of Antarctic Massilia spp.: description of Massilia rubra sp. nov., Massilia aquatica sp. nov., Massilia mucilaginosa sp. nov., Massilia frigida sp. nov. isolated from streams, lakes and regoliths.</title>
        <authorList>
            <person name="Holochova P."/>
            <person name="Sedlacek I."/>
            <person name="Kralova S."/>
            <person name="Maslanova I."/>
            <person name="Busse H.-J."/>
            <person name="Stankova E."/>
            <person name="Vrbovska V."/>
            <person name="Kovarovic V."/>
            <person name="Bartak M."/>
            <person name="Svec P."/>
            <person name="Pantucek R."/>
        </authorList>
    </citation>
    <scope>NUCLEOTIDE SEQUENCE [LARGE SCALE GENOMIC DNA]</scope>
    <source>
        <strain evidence="1 2">CCM 8692</strain>
    </source>
</reference>
<keyword evidence="2" id="KW-1185">Reference proteome</keyword>
<accession>A0ABX0LL72</accession>
<dbReference type="InterPro" id="IPR025562">
    <property type="entry name" value="Tae4"/>
</dbReference>
<evidence type="ECO:0000313" key="2">
    <source>
        <dbReference type="Proteomes" id="UP000785613"/>
    </source>
</evidence>
<organism evidence="1 2">
    <name type="scientific">Massilia rubra</name>
    <dbReference type="NCBI Taxonomy" id="2607910"/>
    <lineage>
        <taxon>Bacteria</taxon>
        <taxon>Pseudomonadati</taxon>
        <taxon>Pseudomonadota</taxon>
        <taxon>Betaproteobacteria</taxon>
        <taxon>Burkholderiales</taxon>
        <taxon>Oxalobacteraceae</taxon>
        <taxon>Telluria group</taxon>
        <taxon>Massilia</taxon>
    </lineage>
</organism>